<dbReference type="KEGG" id="afs:AFR_30845"/>
<dbReference type="AlphaFoldDB" id="U5W5K9"/>
<keyword evidence="3" id="KW-1185">Reference proteome</keyword>
<gene>
    <name evidence="2" type="ORF">AFR_30845</name>
</gene>
<evidence type="ECO:0000313" key="2">
    <source>
        <dbReference type="EMBL" id="AGZ44429.1"/>
    </source>
</evidence>
<sequence>MSASELRDQTLGRQRELAARHEVLNRLEPGPDRYDDQLARVFDATNDLVAVLDRAASRTWRRRMTVSFVLLGLVVVVAGLVAAGLLPEYGLIAALGLLVAAVAVWASTRTLAGADSVETA</sequence>
<accession>U5W5K9</accession>
<dbReference type="OrthoDB" id="3298789at2"/>
<dbReference type="HOGENOM" id="CLU_2056313_0_0_11"/>
<feature type="transmembrane region" description="Helical" evidence="1">
    <location>
        <begin position="89"/>
        <end position="106"/>
    </location>
</feature>
<feature type="transmembrane region" description="Helical" evidence="1">
    <location>
        <begin position="64"/>
        <end position="83"/>
    </location>
</feature>
<dbReference type="STRING" id="1246995.AFR_30845"/>
<organism evidence="2 3">
    <name type="scientific">Actinoplanes friuliensis DSM 7358</name>
    <dbReference type="NCBI Taxonomy" id="1246995"/>
    <lineage>
        <taxon>Bacteria</taxon>
        <taxon>Bacillati</taxon>
        <taxon>Actinomycetota</taxon>
        <taxon>Actinomycetes</taxon>
        <taxon>Micromonosporales</taxon>
        <taxon>Micromonosporaceae</taxon>
        <taxon>Actinoplanes</taxon>
    </lineage>
</organism>
<proteinExistence type="predicted"/>
<keyword evidence="1" id="KW-1133">Transmembrane helix</keyword>
<name>U5W5K9_9ACTN</name>
<protein>
    <submittedName>
        <fullName evidence="2">Uncharacterized protein</fullName>
    </submittedName>
</protein>
<dbReference type="EMBL" id="CP006272">
    <property type="protein sequence ID" value="AGZ44429.1"/>
    <property type="molecule type" value="Genomic_DNA"/>
</dbReference>
<keyword evidence="1" id="KW-0812">Transmembrane</keyword>
<keyword evidence="1" id="KW-0472">Membrane</keyword>
<reference evidence="2 3" key="1">
    <citation type="journal article" date="2014" name="J. Biotechnol.">
        <title>Complete genome sequence of the actinobacterium Actinoplanes friuliensis HAG 010964, producer of the lipopeptide antibiotic friulimycin.</title>
        <authorList>
            <person name="Ruckert C."/>
            <person name="Szczepanowski R."/>
            <person name="Albersmeier A."/>
            <person name="Goesmann A."/>
            <person name="Fischer N."/>
            <person name="Steinkamper A."/>
            <person name="Puhler A."/>
            <person name="Biener R."/>
            <person name="Schwartz D."/>
            <person name="Kalinowski J."/>
        </authorList>
    </citation>
    <scope>NUCLEOTIDE SEQUENCE [LARGE SCALE GENOMIC DNA]</scope>
    <source>
        <strain evidence="2 3">DSM 7358</strain>
    </source>
</reference>
<evidence type="ECO:0000313" key="3">
    <source>
        <dbReference type="Proteomes" id="UP000017746"/>
    </source>
</evidence>
<dbReference type="Proteomes" id="UP000017746">
    <property type="component" value="Chromosome"/>
</dbReference>
<dbReference type="RefSeq" id="WP_023560764.1">
    <property type="nucleotide sequence ID" value="NC_022657.1"/>
</dbReference>
<evidence type="ECO:0000256" key="1">
    <source>
        <dbReference type="SAM" id="Phobius"/>
    </source>
</evidence>
<dbReference type="PATRIC" id="fig|1246995.3.peg.6244"/>